<dbReference type="AlphaFoldDB" id="A0A2T5JGI2"/>
<evidence type="ECO:0000256" key="4">
    <source>
        <dbReference type="SAM" id="SignalP"/>
    </source>
</evidence>
<evidence type="ECO:0000256" key="3">
    <source>
        <dbReference type="ARBA" id="ARBA00022837"/>
    </source>
</evidence>
<sequence length="755" mass="83945">MASRKNKNANLLPNRYKMFISKLKRLLSVSALLCAHLSLAQQKINVTPLVDPFLGTYIGNTLPGANTPFGMVKVGPDVAPPNNTTGYRADRSIVGFSHNHVSGTGGGARYGNVLVIPQVGPVTLGDTLAHKYNEYAKPGYYTVSLGKTHGDVRAELTSTDHAAVHRYTFYVLDKPKVREAYIYGSKTAQSFQANLLVDASAIINSKDYEVGKCDSARIAVTSSSTMEGVSHFSGGWGGDNPYTVYFAIAFNRPCLKSGTWTASALSAGSKQAQGKEVGAWATFKLQQDEQVEMRVGISYLSTANARKNLDEVSGRSFEEIRLQADQLWNNYLSKIKVEGGSAEQRSVFYTALYHTMVMPVRLEGNPWKSNTPHYWDFYTLWDTYRTVMPLHTLVLPQRQTEIVNTLIDIYKHRGWLPDAWTGGDYAMVQGGTSADVVIADAILKGLPGIDVQTAYEAIHKDATTPSDNPFKYGRYEEYFRLGYCSSNVKNGSSKTLEYAYDDFCVAQAALKLGKKEDYKRFMKQSENCFNLFNSATGFFWAKDDKGKWIDGFSPLFRKPDYWNGPYFYEGTPFSYTFYVAHQLNKLMDAHGGRAGFVKFLDSLFDGRHFELGNEPGFLTPYLYNYAGRSDKTAERVRYELAQFMPGNIGLPGQDDSGAMSGWYVFGAMGFYPCAGQDLYMVGSPLFTHTTLVLANGKTFEVIAPKTSAANKYVQKVWLNGKLLTKPWFTHSAIRNGGKLVLEMGPHPPKGLPMPR</sequence>
<comment type="cofactor">
    <cofactor evidence="1">
        <name>Ca(2+)</name>
        <dbReference type="ChEBI" id="CHEBI:29108"/>
    </cofactor>
</comment>
<feature type="domain" description="Glycosyl hydrolase family 92" evidence="5">
    <location>
        <begin position="304"/>
        <end position="745"/>
    </location>
</feature>
<keyword evidence="4" id="KW-0732">Signal</keyword>
<evidence type="ECO:0000313" key="8">
    <source>
        <dbReference type="Proteomes" id="UP000244168"/>
    </source>
</evidence>
<evidence type="ECO:0000256" key="1">
    <source>
        <dbReference type="ARBA" id="ARBA00001913"/>
    </source>
</evidence>
<dbReference type="Gene3D" id="1.20.1050.60">
    <property type="entry name" value="alpha-1,2-mannosidase"/>
    <property type="match status" value="1"/>
</dbReference>
<evidence type="ECO:0000259" key="6">
    <source>
        <dbReference type="Pfam" id="PF17678"/>
    </source>
</evidence>
<evidence type="ECO:0000259" key="5">
    <source>
        <dbReference type="Pfam" id="PF07971"/>
    </source>
</evidence>
<protein>
    <submittedName>
        <fullName evidence="7">Putative alpha-1,2-mannosidase</fullName>
    </submittedName>
</protein>
<dbReference type="PANTHER" id="PTHR12143">
    <property type="entry name" value="PEPTIDE N-GLYCANASE PNGASE -RELATED"/>
    <property type="match status" value="1"/>
</dbReference>
<gene>
    <name evidence="7" type="ORF">C8P68_101753</name>
</gene>
<dbReference type="GO" id="GO:0005829">
    <property type="term" value="C:cytosol"/>
    <property type="evidence" value="ECO:0007669"/>
    <property type="project" value="TreeGrafter"/>
</dbReference>
<dbReference type="Pfam" id="PF17678">
    <property type="entry name" value="Glyco_hydro_92N"/>
    <property type="match status" value="1"/>
</dbReference>
<dbReference type="EMBL" id="QAOQ01000001">
    <property type="protein sequence ID" value="PTR01519.1"/>
    <property type="molecule type" value="Genomic_DNA"/>
</dbReference>
<proteinExistence type="predicted"/>
<dbReference type="InterPro" id="IPR012939">
    <property type="entry name" value="Glyco_hydro_92"/>
</dbReference>
<dbReference type="InterPro" id="IPR050883">
    <property type="entry name" value="PNGase"/>
</dbReference>
<dbReference type="GO" id="GO:0000224">
    <property type="term" value="F:peptide-N4-(N-acetyl-beta-glucosaminyl)asparagine amidase activity"/>
    <property type="evidence" value="ECO:0007669"/>
    <property type="project" value="TreeGrafter"/>
</dbReference>
<dbReference type="InterPro" id="IPR041371">
    <property type="entry name" value="GH92_N"/>
</dbReference>
<name>A0A2T5JGI2_9SPHI</name>
<dbReference type="Pfam" id="PF07971">
    <property type="entry name" value="Glyco_hydro_92"/>
    <property type="match status" value="1"/>
</dbReference>
<comment type="subunit">
    <text evidence="2">Monomer.</text>
</comment>
<feature type="signal peptide" evidence="4">
    <location>
        <begin position="1"/>
        <end position="40"/>
    </location>
</feature>
<dbReference type="SUPFAM" id="SSF48208">
    <property type="entry name" value="Six-hairpin glycosidases"/>
    <property type="match status" value="1"/>
</dbReference>
<dbReference type="GO" id="GO:0006516">
    <property type="term" value="P:glycoprotein catabolic process"/>
    <property type="evidence" value="ECO:0007669"/>
    <property type="project" value="TreeGrafter"/>
</dbReference>
<evidence type="ECO:0000313" key="7">
    <source>
        <dbReference type="EMBL" id="PTR01519.1"/>
    </source>
</evidence>
<dbReference type="Proteomes" id="UP000244168">
    <property type="component" value="Unassembled WGS sequence"/>
</dbReference>
<organism evidence="7 8">
    <name type="scientific">Mucilaginibacter yixingensis</name>
    <dbReference type="NCBI Taxonomy" id="1295612"/>
    <lineage>
        <taxon>Bacteria</taxon>
        <taxon>Pseudomonadati</taxon>
        <taxon>Bacteroidota</taxon>
        <taxon>Sphingobacteriia</taxon>
        <taxon>Sphingobacteriales</taxon>
        <taxon>Sphingobacteriaceae</taxon>
        <taxon>Mucilaginibacter</taxon>
    </lineage>
</organism>
<dbReference type="NCBIfam" id="TIGR01180">
    <property type="entry name" value="aman2_put"/>
    <property type="match status" value="1"/>
</dbReference>
<feature type="chain" id="PRO_5015680148" evidence="4">
    <location>
        <begin position="41"/>
        <end position="755"/>
    </location>
</feature>
<dbReference type="InterPro" id="IPR014718">
    <property type="entry name" value="GH-type_carb-bd"/>
</dbReference>
<feature type="domain" description="Glycosyl hydrolase family 92 N-terminal" evidence="6">
    <location>
        <begin position="49"/>
        <end position="298"/>
    </location>
</feature>
<dbReference type="InterPro" id="IPR008928">
    <property type="entry name" value="6-hairpin_glycosidase_sf"/>
</dbReference>
<dbReference type="Gene3D" id="1.20.1610.10">
    <property type="entry name" value="alpha-1,2-mannosidases domains"/>
    <property type="match status" value="1"/>
</dbReference>
<dbReference type="Gene3D" id="2.70.98.10">
    <property type="match status" value="1"/>
</dbReference>
<accession>A0A2T5JGI2</accession>
<dbReference type="Gene3D" id="3.30.2080.10">
    <property type="entry name" value="GH92 mannosidase domain"/>
    <property type="match status" value="1"/>
</dbReference>
<reference evidence="7 8" key="1">
    <citation type="submission" date="2018-04" db="EMBL/GenBank/DDBJ databases">
        <title>Genomic Encyclopedia of Archaeal and Bacterial Type Strains, Phase II (KMG-II): from individual species to whole genera.</title>
        <authorList>
            <person name="Goeker M."/>
        </authorList>
    </citation>
    <scope>NUCLEOTIDE SEQUENCE [LARGE SCALE GENOMIC DNA]</scope>
    <source>
        <strain evidence="7 8">DSM 26809</strain>
    </source>
</reference>
<dbReference type="GO" id="GO:0005975">
    <property type="term" value="P:carbohydrate metabolic process"/>
    <property type="evidence" value="ECO:0007669"/>
    <property type="project" value="InterPro"/>
</dbReference>
<keyword evidence="8" id="KW-1185">Reference proteome</keyword>
<dbReference type="FunFam" id="3.30.2080.10:FF:000001">
    <property type="entry name" value="Alpha-1,2-mannosidase subfamily"/>
    <property type="match status" value="1"/>
</dbReference>
<evidence type="ECO:0000256" key="2">
    <source>
        <dbReference type="ARBA" id="ARBA00011245"/>
    </source>
</evidence>
<dbReference type="GO" id="GO:0030246">
    <property type="term" value="F:carbohydrate binding"/>
    <property type="evidence" value="ECO:0007669"/>
    <property type="project" value="InterPro"/>
</dbReference>
<keyword evidence="3" id="KW-0106">Calcium</keyword>
<comment type="caution">
    <text evidence="7">The sequence shown here is derived from an EMBL/GenBank/DDBJ whole genome shotgun (WGS) entry which is preliminary data.</text>
</comment>
<dbReference type="OrthoDB" id="9804511at2"/>
<dbReference type="InterPro" id="IPR005887">
    <property type="entry name" value="GH92_a_mannosidase_put"/>
</dbReference>
<dbReference type="PANTHER" id="PTHR12143:SF43">
    <property type="entry name" value="PUTATIVE-RELATED"/>
    <property type="match status" value="1"/>
</dbReference>